<dbReference type="AlphaFoldDB" id="A0A0A9FA50"/>
<reference evidence="1" key="2">
    <citation type="journal article" date="2015" name="Data Brief">
        <title>Shoot transcriptome of the giant reed, Arundo donax.</title>
        <authorList>
            <person name="Barrero R.A."/>
            <person name="Guerrero F.D."/>
            <person name="Moolhuijzen P."/>
            <person name="Goolsby J.A."/>
            <person name="Tidwell J."/>
            <person name="Bellgard S.E."/>
            <person name="Bellgard M.I."/>
        </authorList>
    </citation>
    <scope>NUCLEOTIDE SEQUENCE</scope>
    <source>
        <tissue evidence="1">Shoot tissue taken approximately 20 cm above the soil surface</tissue>
    </source>
</reference>
<protein>
    <submittedName>
        <fullName evidence="1">Uncharacterized protein</fullName>
    </submittedName>
</protein>
<accession>A0A0A9FA50</accession>
<organism evidence="1">
    <name type="scientific">Arundo donax</name>
    <name type="common">Giant reed</name>
    <name type="synonym">Donax arundinaceus</name>
    <dbReference type="NCBI Taxonomy" id="35708"/>
    <lineage>
        <taxon>Eukaryota</taxon>
        <taxon>Viridiplantae</taxon>
        <taxon>Streptophyta</taxon>
        <taxon>Embryophyta</taxon>
        <taxon>Tracheophyta</taxon>
        <taxon>Spermatophyta</taxon>
        <taxon>Magnoliopsida</taxon>
        <taxon>Liliopsida</taxon>
        <taxon>Poales</taxon>
        <taxon>Poaceae</taxon>
        <taxon>PACMAD clade</taxon>
        <taxon>Arundinoideae</taxon>
        <taxon>Arundineae</taxon>
        <taxon>Arundo</taxon>
    </lineage>
</organism>
<evidence type="ECO:0000313" key="1">
    <source>
        <dbReference type="EMBL" id="JAE09935.1"/>
    </source>
</evidence>
<name>A0A0A9FA50_ARUDO</name>
<dbReference type="EMBL" id="GBRH01187961">
    <property type="protein sequence ID" value="JAE09935.1"/>
    <property type="molecule type" value="Transcribed_RNA"/>
</dbReference>
<reference evidence="1" key="1">
    <citation type="submission" date="2014-09" db="EMBL/GenBank/DDBJ databases">
        <authorList>
            <person name="Magalhaes I.L.F."/>
            <person name="Oliveira U."/>
            <person name="Santos F.R."/>
            <person name="Vidigal T.H.D.A."/>
            <person name="Brescovit A.D."/>
            <person name="Santos A.J."/>
        </authorList>
    </citation>
    <scope>NUCLEOTIDE SEQUENCE</scope>
    <source>
        <tissue evidence="1">Shoot tissue taken approximately 20 cm above the soil surface</tissue>
    </source>
</reference>
<proteinExistence type="predicted"/>
<sequence>MTNKTSIILSTKRWFCLPSSTTKLTNILVLRCRPNNNNHACYYVSCGCLTRLPTTNDDSSILNDFLITSDK</sequence>